<dbReference type="AlphaFoldDB" id="A0A1M4WE94"/>
<keyword evidence="5 14" id="KW-0418">Kinase</keyword>
<dbReference type="OrthoDB" id="9788659at2"/>
<evidence type="ECO:0000256" key="6">
    <source>
        <dbReference type="ARBA" id="ARBA00022840"/>
    </source>
</evidence>
<dbReference type="InterPro" id="IPR000719">
    <property type="entry name" value="Prot_kinase_dom"/>
</dbReference>
<feature type="transmembrane region" description="Helical" evidence="11">
    <location>
        <begin position="316"/>
        <end position="336"/>
    </location>
</feature>
<dbReference type="RefSeq" id="WP_072935272.1">
    <property type="nucleotide sequence ID" value="NZ_FQUG01000004.1"/>
</dbReference>
<evidence type="ECO:0000256" key="10">
    <source>
        <dbReference type="SAM" id="MobiDB-lite"/>
    </source>
</evidence>
<dbReference type="Proteomes" id="UP000184404">
    <property type="component" value="Unassembled WGS sequence"/>
</dbReference>
<feature type="domain" description="PASTA" evidence="13">
    <location>
        <begin position="408"/>
        <end position="474"/>
    </location>
</feature>
<feature type="binding site" evidence="9">
    <location>
        <position position="39"/>
    </location>
    <ligand>
        <name>ATP</name>
        <dbReference type="ChEBI" id="CHEBI:30616"/>
    </ligand>
</feature>
<evidence type="ECO:0000259" key="13">
    <source>
        <dbReference type="PROSITE" id="PS51178"/>
    </source>
</evidence>
<dbReference type="NCBIfam" id="NF033483">
    <property type="entry name" value="PknB_PASTA_kin"/>
    <property type="match status" value="1"/>
</dbReference>
<evidence type="ECO:0000256" key="8">
    <source>
        <dbReference type="ARBA" id="ARBA00048679"/>
    </source>
</evidence>
<dbReference type="SUPFAM" id="SSF56112">
    <property type="entry name" value="Protein kinase-like (PK-like)"/>
    <property type="match status" value="1"/>
</dbReference>
<dbReference type="InterPro" id="IPR011009">
    <property type="entry name" value="Kinase-like_dom_sf"/>
</dbReference>
<dbReference type="PANTHER" id="PTHR43289:SF34">
    <property type="entry name" value="SERINE_THREONINE-PROTEIN KINASE YBDM-RELATED"/>
    <property type="match status" value="1"/>
</dbReference>
<reference evidence="14 15" key="1">
    <citation type="submission" date="2016-11" db="EMBL/GenBank/DDBJ databases">
        <authorList>
            <person name="Jaros S."/>
            <person name="Januszkiewicz K."/>
            <person name="Wedrychowicz H."/>
        </authorList>
    </citation>
    <scope>NUCLEOTIDE SEQUENCE [LARGE SCALE GENOMIC DNA]</scope>
    <source>
        <strain evidence="14 15">DSM 10502</strain>
    </source>
</reference>
<protein>
    <recommendedName>
        <fullName evidence="1">non-specific serine/threonine protein kinase</fullName>
        <ecNumber evidence="1">2.7.11.1</ecNumber>
    </recommendedName>
</protein>
<dbReference type="STRING" id="1123243.SAMN02745190_01201"/>
<dbReference type="SMART" id="SM00220">
    <property type="entry name" value="S_TKc"/>
    <property type="match status" value="1"/>
</dbReference>
<dbReference type="SMART" id="SM00740">
    <property type="entry name" value="PASTA"/>
    <property type="match status" value="3"/>
</dbReference>
<evidence type="ECO:0000256" key="3">
    <source>
        <dbReference type="ARBA" id="ARBA00022679"/>
    </source>
</evidence>
<keyword evidence="11" id="KW-0812">Transmembrane</keyword>
<dbReference type="CDD" id="cd06577">
    <property type="entry name" value="PASTA_pknB"/>
    <property type="match status" value="3"/>
</dbReference>
<dbReference type="Pfam" id="PF03793">
    <property type="entry name" value="PASTA"/>
    <property type="match status" value="3"/>
</dbReference>
<evidence type="ECO:0000256" key="9">
    <source>
        <dbReference type="PROSITE-ProRule" id="PRU10141"/>
    </source>
</evidence>
<feature type="compositionally biased region" description="Polar residues" evidence="10">
    <location>
        <begin position="544"/>
        <end position="571"/>
    </location>
</feature>
<dbReference type="PROSITE" id="PS00107">
    <property type="entry name" value="PROTEIN_KINASE_ATP"/>
    <property type="match status" value="1"/>
</dbReference>
<dbReference type="Gene3D" id="1.10.510.10">
    <property type="entry name" value="Transferase(Phosphotransferase) domain 1"/>
    <property type="match status" value="1"/>
</dbReference>
<feature type="compositionally biased region" description="Polar residues" evidence="10">
    <location>
        <begin position="511"/>
        <end position="532"/>
    </location>
</feature>
<keyword evidence="11" id="KW-0472">Membrane</keyword>
<dbReference type="PROSITE" id="PS00108">
    <property type="entry name" value="PROTEIN_KINASE_ST"/>
    <property type="match status" value="1"/>
</dbReference>
<keyword evidence="6 9" id="KW-0067">ATP-binding</keyword>
<dbReference type="PROSITE" id="PS51178">
    <property type="entry name" value="PASTA"/>
    <property type="match status" value="3"/>
</dbReference>
<organism evidence="14 15">
    <name type="scientific">Schwartzia succinivorans DSM 10502</name>
    <dbReference type="NCBI Taxonomy" id="1123243"/>
    <lineage>
        <taxon>Bacteria</taxon>
        <taxon>Bacillati</taxon>
        <taxon>Bacillota</taxon>
        <taxon>Negativicutes</taxon>
        <taxon>Selenomonadales</taxon>
        <taxon>Selenomonadaceae</taxon>
        <taxon>Schwartzia</taxon>
    </lineage>
</organism>
<dbReference type="PANTHER" id="PTHR43289">
    <property type="entry name" value="MITOGEN-ACTIVATED PROTEIN KINASE KINASE KINASE 20-RELATED"/>
    <property type="match status" value="1"/>
</dbReference>
<comment type="catalytic activity">
    <reaction evidence="8">
        <text>L-seryl-[protein] + ATP = O-phospho-L-seryl-[protein] + ADP + H(+)</text>
        <dbReference type="Rhea" id="RHEA:17989"/>
        <dbReference type="Rhea" id="RHEA-COMP:9863"/>
        <dbReference type="Rhea" id="RHEA-COMP:11604"/>
        <dbReference type="ChEBI" id="CHEBI:15378"/>
        <dbReference type="ChEBI" id="CHEBI:29999"/>
        <dbReference type="ChEBI" id="CHEBI:30616"/>
        <dbReference type="ChEBI" id="CHEBI:83421"/>
        <dbReference type="ChEBI" id="CHEBI:456216"/>
        <dbReference type="EC" id="2.7.11.1"/>
    </reaction>
</comment>
<evidence type="ECO:0000256" key="5">
    <source>
        <dbReference type="ARBA" id="ARBA00022777"/>
    </source>
</evidence>
<dbReference type="InterPro" id="IPR017441">
    <property type="entry name" value="Protein_kinase_ATP_BS"/>
</dbReference>
<dbReference type="CDD" id="cd14014">
    <property type="entry name" value="STKc_PknB_like"/>
    <property type="match status" value="1"/>
</dbReference>
<keyword evidence="4 9" id="KW-0547">Nucleotide-binding</keyword>
<dbReference type="InterPro" id="IPR008271">
    <property type="entry name" value="Ser/Thr_kinase_AS"/>
</dbReference>
<proteinExistence type="predicted"/>
<evidence type="ECO:0000256" key="1">
    <source>
        <dbReference type="ARBA" id="ARBA00012513"/>
    </source>
</evidence>
<dbReference type="InterPro" id="IPR005543">
    <property type="entry name" value="PASTA_dom"/>
</dbReference>
<keyword evidence="2 14" id="KW-0723">Serine/threonine-protein kinase</keyword>
<dbReference type="SUPFAM" id="SSF54184">
    <property type="entry name" value="Penicillin-binding protein 2x (pbp-2x), c-terminal domain"/>
    <property type="match status" value="2"/>
</dbReference>
<evidence type="ECO:0000313" key="15">
    <source>
        <dbReference type="Proteomes" id="UP000184404"/>
    </source>
</evidence>
<dbReference type="FunFam" id="3.30.200.20:FF:000035">
    <property type="entry name" value="Serine/threonine protein kinase Stk1"/>
    <property type="match status" value="1"/>
</dbReference>
<evidence type="ECO:0000259" key="12">
    <source>
        <dbReference type="PROSITE" id="PS50011"/>
    </source>
</evidence>
<sequence length="571" mass="61516">MLQGVLDNRYEILERIGGGGMADVYKAHDKILDRVVAVKILHAQLAGDKEFLAKFQMEAQGAARLSHPNIVNIYDVGVEDGMHYIVMEYVDGETLKDKITREGHLSIPESLKIAKEIAEALSHAHKNNLVHCDVKPHNILVMQDGRVKVADFGIARAVTSTTMTYNGNVVGSVHYFSPEQAKGTKITPKSDVYSLGVVLYEMLTGHLPFTGETTVSVALKHLQDQPRSIRSIDAQIPAVVEAIVFKAMSKDPNDRPDASGMAEDIASTERLLGFKQETVPAVDPFATQMMPRVTEADLEIAEDEEPQQPVYKSRKFIFSIVAVLVLGFAIGAFLSFGKFWSSAEITVPDVTGRPVALAKQLLEAQNLRVNIAETYDANVPAGQVAKQSPEAGSVVKEQRVITIYVSKGGEELTMPDLKGLSKSAVEEKLRKMGLVVGSVYMKESDKDVGTVLDQDPQPGSKINKGKSVDITVSKGKKVQLVKVPDFTGGTIDAAKSSLKSLGLKVGSVSKQNSKQAPGTIISQSPNGTSVEEGTSIDFVVSNGKAPSTGKNENTTQSSGPSKQNESGKSNN</sequence>
<evidence type="ECO:0000256" key="2">
    <source>
        <dbReference type="ARBA" id="ARBA00022527"/>
    </source>
</evidence>
<gene>
    <name evidence="14" type="ORF">SAMN02745190_01201</name>
</gene>
<dbReference type="Gene3D" id="3.30.200.20">
    <property type="entry name" value="Phosphorylase Kinase, domain 1"/>
    <property type="match status" value="1"/>
</dbReference>
<name>A0A1M4WE94_9FIRM</name>
<dbReference type="Pfam" id="PF00069">
    <property type="entry name" value="Pkinase"/>
    <property type="match status" value="1"/>
</dbReference>
<dbReference type="EC" id="2.7.11.1" evidence="1"/>
<feature type="domain" description="PASTA" evidence="13">
    <location>
        <begin position="341"/>
        <end position="407"/>
    </location>
</feature>
<evidence type="ECO:0000256" key="4">
    <source>
        <dbReference type="ARBA" id="ARBA00022741"/>
    </source>
</evidence>
<evidence type="ECO:0000256" key="7">
    <source>
        <dbReference type="ARBA" id="ARBA00047899"/>
    </source>
</evidence>
<dbReference type="EMBL" id="FQUG01000004">
    <property type="protein sequence ID" value="SHE79505.1"/>
    <property type="molecule type" value="Genomic_DNA"/>
</dbReference>
<dbReference type="FunFam" id="1.10.510.10:FF:000021">
    <property type="entry name" value="Serine/threonine protein kinase"/>
    <property type="match status" value="1"/>
</dbReference>
<dbReference type="Gene3D" id="3.30.10.20">
    <property type="match status" value="3"/>
</dbReference>
<feature type="domain" description="Protein kinase" evidence="12">
    <location>
        <begin position="10"/>
        <end position="272"/>
    </location>
</feature>
<evidence type="ECO:0000256" key="11">
    <source>
        <dbReference type="SAM" id="Phobius"/>
    </source>
</evidence>
<comment type="catalytic activity">
    <reaction evidence="7">
        <text>L-threonyl-[protein] + ATP = O-phospho-L-threonyl-[protein] + ADP + H(+)</text>
        <dbReference type="Rhea" id="RHEA:46608"/>
        <dbReference type="Rhea" id="RHEA-COMP:11060"/>
        <dbReference type="Rhea" id="RHEA-COMP:11605"/>
        <dbReference type="ChEBI" id="CHEBI:15378"/>
        <dbReference type="ChEBI" id="CHEBI:30013"/>
        <dbReference type="ChEBI" id="CHEBI:30616"/>
        <dbReference type="ChEBI" id="CHEBI:61977"/>
        <dbReference type="ChEBI" id="CHEBI:456216"/>
        <dbReference type="EC" id="2.7.11.1"/>
    </reaction>
</comment>
<evidence type="ECO:0000313" key="14">
    <source>
        <dbReference type="EMBL" id="SHE79505.1"/>
    </source>
</evidence>
<dbReference type="GO" id="GO:0004674">
    <property type="term" value="F:protein serine/threonine kinase activity"/>
    <property type="evidence" value="ECO:0007669"/>
    <property type="project" value="UniProtKB-KW"/>
</dbReference>
<keyword evidence="3" id="KW-0808">Transferase</keyword>
<keyword evidence="15" id="KW-1185">Reference proteome</keyword>
<feature type="domain" description="PASTA" evidence="13">
    <location>
        <begin position="477"/>
        <end position="542"/>
    </location>
</feature>
<dbReference type="PROSITE" id="PS50011">
    <property type="entry name" value="PROTEIN_KINASE_DOM"/>
    <property type="match status" value="1"/>
</dbReference>
<feature type="region of interest" description="Disordered" evidence="10">
    <location>
        <begin position="508"/>
        <end position="571"/>
    </location>
</feature>
<keyword evidence="11" id="KW-1133">Transmembrane helix</keyword>
<accession>A0A1M4WE94</accession>
<dbReference type="GO" id="GO:0005524">
    <property type="term" value="F:ATP binding"/>
    <property type="evidence" value="ECO:0007669"/>
    <property type="project" value="UniProtKB-UniRule"/>
</dbReference>